<evidence type="ECO:0000259" key="8">
    <source>
        <dbReference type="PROSITE" id="PS50994"/>
    </source>
</evidence>
<dbReference type="InterPro" id="IPR001584">
    <property type="entry name" value="Integrase_cat-core"/>
</dbReference>
<dbReference type="GO" id="GO:0004190">
    <property type="term" value="F:aspartic-type endopeptidase activity"/>
    <property type="evidence" value="ECO:0007669"/>
    <property type="project" value="UniProtKB-KW"/>
</dbReference>
<keyword evidence="5" id="KW-0862">Zinc</keyword>
<dbReference type="Pfam" id="PF00665">
    <property type="entry name" value="rve"/>
    <property type="match status" value="1"/>
</dbReference>
<evidence type="ECO:0000313" key="9">
    <source>
        <dbReference type="EMBL" id="CAL0318030.1"/>
    </source>
</evidence>
<keyword evidence="1" id="KW-0645">Protease</keyword>
<dbReference type="InterPro" id="IPR054722">
    <property type="entry name" value="PolX-like_BBD"/>
</dbReference>
<dbReference type="SUPFAM" id="SSF53098">
    <property type="entry name" value="Ribonuclease H-like"/>
    <property type="match status" value="1"/>
</dbReference>
<name>A0AAV1X9X4_LUPLU</name>
<protein>
    <submittedName>
        <fullName evidence="9">Uncharacterized protein</fullName>
    </submittedName>
</protein>
<dbReference type="Pfam" id="PF07727">
    <property type="entry name" value="RVT_2"/>
    <property type="match status" value="1"/>
</dbReference>
<dbReference type="Gene3D" id="3.30.420.10">
    <property type="entry name" value="Ribonuclease H-like superfamily/Ribonuclease H"/>
    <property type="match status" value="1"/>
</dbReference>
<evidence type="ECO:0000256" key="2">
    <source>
        <dbReference type="ARBA" id="ARBA00022723"/>
    </source>
</evidence>
<dbReference type="InterPro" id="IPR057670">
    <property type="entry name" value="SH3_retrovirus"/>
</dbReference>
<dbReference type="PANTHER" id="PTHR42648">
    <property type="entry name" value="TRANSPOSASE, PUTATIVE-RELATED"/>
    <property type="match status" value="1"/>
</dbReference>
<dbReference type="InterPro" id="IPR043502">
    <property type="entry name" value="DNA/RNA_pol_sf"/>
</dbReference>
<dbReference type="GO" id="GO:0006508">
    <property type="term" value="P:proteolysis"/>
    <property type="evidence" value="ECO:0007669"/>
    <property type="project" value="UniProtKB-KW"/>
</dbReference>
<dbReference type="GO" id="GO:0015074">
    <property type="term" value="P:DNA integration"/>
    <property type="evidence" value="ECO:0007669"/>
    <property type="project" value="InterPro"/>
</dbReference>
<sequence>MMTKEGSFVQPAIPRFDGHYDHWSMLMENFLRSKEYWELIEPGYVEPASGMVLTEAQRKKNDEMKLMDLKTKNYLFQAIDRTVLDTIFKKDTSKEIWDAMKKKFEGNARVKRSHLQALRREFETLEMRSGEGVTEYFSRVMTVANKMRIYGEEMSDVKVVEKILRSLTEKFNYVVCSIEKSKDIDALSIDELQSSLIVHGQKFQRRSGEEQALKVTYEGGRGRGRAAYRGRDRGRGRTYFNKATIECYQCHQLGHFHYECPRNNEANYAEFDGESEMLLMSYVELYEGKREDAWFLDSGCSNHMCGDQTMFNELDEKFRHSVKLGNNTKMNVMGKGSVKLLLNGMNLTVTEVYYIPELKNNLLSIGQLQEKDLTILIKGGSCKIFHPEKGLIIQTNMSANRMFILLPQTQASSQAQSDQCFHTKAQELSQLWHRRYGHLSYKGLKTLLYKNMVRGLPQLSISTLACTDCINGKQHRDSIPRKSNWRATQKLELIHSDICGPISPCSNNNKRYILLIIDDYTRKTWVYFLVEKSEALNSFKCFKIMVDKEVEMSIKCLRTDRGGEFNSNEFNDFCKQSGIKRQLTTAFTPQQNGVAERKNRTVMNMVRSMLSDKNIPKTFWPEAVNWTVYVLNRCPTLAVKDATPDEAWSGVKPSVDHFRVFGCIAHAHVPEARRAKLDNRSITCVLLGVSEESKGYRLFDPVAKKVVVSGDVIFEEEKKWDWNEKQTMLEWDSIENEEMASENEENVDKETGGVGEIRDDYSDGEERVRRPPAWMNDYVSGEGLSDDETDLALMVSTDPLYFEEAEKNKNWKLAMDNEIKSIEKNHTWTLTEPPVGAKIIGVKWVYKTKYNEHGEIDKYKARLVAKGYSQKHGVDYTEVYAPVARMDTVRMIIALAAYNSWQIFQLDVKSAFLHGELSKDVYVEQPKGYEKEDSKHLVYKLHKALYGLKQAPRAWFSRIEAHFIGEGFQRCDSEQTLFTKRSKEGKIIIVSVYVDDLIFTGNCEVMMSEFKSSMIREFDMSDLGKMRFFLGIEGLQKPDGIHIYQRKYALEVLQRFGMMDSNSVSSPIVPGFKINRDGDGIAIDETYYKQLVGSLMYLTATRPDIMFVTCLISRYMAKPMQIHLQLAKRVLRYLKGTLNYGIHYKKGGDGKLLAFTNSDYAGEVDDRKSTSDYVFLMSSGAVSWCSKKQSIVTLSTTEAEFVAAAKCTCQGIWMKRILEMLGHSHGDGITIMCDNSSTIRLSKNSVMHGQAY</sequence>
<evidence type="ECO:0000259" key="7">
    <source>
        <dbReference type="PROSITE" id="PS50158"/>
    </source>
</evidence>
<dbReference type="PANTHER" id="PTHR42648:SF18">
    <property type="entry name" value="RETROTRANSPOSON, UNCLASSIFIED-LIKE PROTEIN"/>
    <property type="match status" value="1"/>
</dbReference>
<dbReference type="GO" id="GO:0003676">
    <property type="term" value="F:nucleic acid binding"/>
    <property type="evidence" value="ECO:0007669"/>
    <property type="project" value="InterPro"/>
</dbReference>
<dbReference type="AlphaFoldDB" id="A0AAV1X9X4"/>
<gene>
    <name evidence="9" type="ORF">LLUT_LOCUS19090</name>
</gene>
<organism evidence="9 10">
    <name type="scientific">Lupinus luteus</name>
    <name type="common">European yellow lupine</name>
    <dbReference type="NCBI Taxonomy" id="3873"/>
    <lineage>
        <taxon>Eukaryota</taxon>
        <taxon>Viridiplantae</taxon>
        <taxon>Streptophyta</taxon>
        <taxon>Embryophyta</taxon>
        <taxon>Tracheophyta</taxon>
        <taxon>Spermatophyta</taxon>
        <taxon>Magnoliopsida</taxon>
        <taxon>eudicotyledons</taxon>
        <taxon>Gunneridae</taxon>
        <taxon>Pentapetalae</taxon>
        <taxon>rosids</taxon>
        <taxon>fabids</taxon>
        <taxon>Fabales</taxon>
        <taxon>Fabaceae</taxon>
        <taxon>Papilionoideae</taxon>
        <taxon>50 kb inversion clade</taxon>
        <taxon>genistoids sensu lato</taxon>
        <taxon>core genistoids</taxon>
        <taxon>Genisteae</taxon>
        <taxon>Lupinus</taxon>
    </lineage>
</organism>
<keyword evidence="4" id="KW-0378">Hydrolase</keyword>
<feature type="domain" description="CCHC-type" evidence="7">
    <location>
        <begin position="247"/>
        <end position="262"/>
    </location>
</feature>
<dbReference type="Pfam" id="PF14223">
    <property type="entry name" value="Retrotran_gag_2"/>
    <property type="match status" value="1"/>
</dbReference>
<dbReference type="Proteomes" id="UP001497480">
    <property type="component" value="Unassembled WGS sequence"/>
</dbReference>
<dbReference type="InterPro" id="IPR039537">
    <property type="entry name" value="Retrotran_Ty1/copia-like"/>
</dbReference>
<keyword evidence="3" id="KW-0064">Aspartyl protease</keyword>
<keyword evidence="2" id="KW-0479">Metal-binding</keyword>
<dbReference type="Pfam" id="PF13976">
    <property type="entry name" value="gag_pre-integrs"/>
    <property type="match status" value="1"/>
</dbReference>
<evidence type="ECO:0000256" key="1">
    <source>
        <dbReference type="ARBA" id="ARBA00022670"/>
    </source>
</evidence>
<feature type="compositionally biased region" description="Basic and acidic residues" evidence="6">
    <location>
        <begin position="746"/>
        <end position="767"/>
    </location>
</feature>
<comment type="caution">
    <text evidence="9">The sequence shown here is derived from an EMBL/GenBank/DDBJ whole genome shotgun (WGS) entry which is preliminary data.</text>
</comment>
<dbReference type="GO" id="GO:0008270">
    <property type="term" value="F:zinc ion binding"/>
    <property type="evidence" value="ECO:0007669"/>
    <property type="project" value="UniProtKB-KW"/>
</dbReference>
<dbReference type="EMBL" id="CAXHTB010000013">
    <property type="protein sequence ID" value="CAL0318030.1"/>
    <property type="molecule type" value="Genomic_DNA"/>
</dbReference>
<reference evidence="9 10" key="1">
    <citation type="submission" date="2024-03" db="EMBL/GenBank/DDBJ databases">
        <authorList>
            <person name="Martinez-Hernandez J."/>
        </authorList>
    </citation>
    <scope>NUCLEOTIDE SEQUENCE [LARGE SCALE GENOMIC DNA]</scope>
</reference>
<dbReference type="Pfam" id="PF25597">
    <property type="entry name" value="SH3_retrovirus"/>
    <property type="match status" value="1"/>
</dbReference>
<dbReference type="SUPFAM" id="SSF56672">
    <property type="entry name" value="DNA/RNA polymerases"/>
    <property type="match status" value="1"/>
</dbReference>
<dbReference type="InterPro" id="IPR013103">
    <property type="entry name" value="RVT_2"/>
</dbReference>
<keyword evidence="5" id="KW-0863">Zinc-finger</keyword>
<feature type="region of interest" description="Disordered" evidence="6">
    <location>
        <begin position="738"/>
        <end position="767"/>
    </location>
</feature>
<accession>A0AAV1X9X4</accession>
<dbReference type="InterPro" id="IPR025724">
    <property type="entry name" value="GAG-pre-integrase_dom"/>
</dbReference>
<dbReference type="PROSITE" id="PS50158">
    <property type="entry name" value="ZF_CCHC"/>
    <property type="match status" value="1"/>
</dbReference>
<evidence type="ECO:0000256" key="6">
    <source>
        <dbReference type="SAM" id="MobiDB-lite"/>
    </source>
</evidence>
<proteinExistence type="predicted"/>
<dbReference type="CDD" id="cd09272">
    <property type="entry name" value="RNase_HI_RT_Ty1"/>
    <property type="match status" value="1"/>
</dbReference>
<evidence type="ECO:0000256" key="4">
    <source>
        <dbReference type="ARBA" id="ARBA00022801"/>
    </source>
</evidence>
<dbReference type="InterPro" id="IPR036397">
    <property type="entry name" value="RNaseH_sf"/>
</dbReference>
<dbReference type="PROSITE" id="PS50994">
    <property type="entry name" value="INTEGRASE"/>
    <property type="match status" value="1"/>
</dbReference>
<keyword evidence="10" id="KW-1185">Reference proteome</keyword>
<feature type="domain" description="Integrase catalytic" evidence="8">
    <location>
        <begin position="476"/>
        <end position="652"/>
    </location>
</feature>
<dbReference type="InterPro" id="IPR012337">
    <property type="entry name" value="RNaseH-like_sf"/>
</dbReference>
<dbReference type="InterPro" id="IPR001878">
    <property type="entry name" value="Znf_CCHC"/>
</dbReference>
<dbReference type="SUPFAM" id="SSF57756">
    <property type="entry name" value="Retrovirus zinc finger-like domains"/>
    <property type="match status" value="1"/>
</dbReference>
<evidence type="ECO:0000256" key="5">
    <source>
        <dbReference type="PROSITE-ProRule" id="PRU00047"/>
    </source>
</evidence>
<evidence type="ECO:0000313" key="10">
    <source>
        <dbReference type="Proteomes" id="UP001497480"/>
    </source>
</evidence>
<dbReference type="InterPro" id="IPR036875">
    <property type="entry name" value="Znf_CCHC_sf"/>
</dbReference>
<dbReference type="Pfam" id="PF22936">
    <property type="entry name" value="Pol_BBD"/>
    <property type="match status" value="1"/>
</dbReference>
<evidence type="ECO:0000256" key="3">
    <source>
        <dbReference type="ARBA" id="ARBA00022750"/>
    </source>
</evidence>